<name>A0A7V4WTY8_CALAY</name>
<dbReference type="EMBL" id="DRQG01000031">
    <property type="protein sequence ID" value="HGY54754.1"/>
    <property type="molecule type" value="Genomic_DNA"/>
</dbReference>
<evidence type="ECO:0000313" key="1">
    <source>
        <dbReference type="EMBL" id="HGY54754.1"/>
    </source>
</evidence>
<accession>A0A7V4WTY8</accession>
<dbReference type="AlphaFoldDB" id="A0A7V4WTY8"/>
<comment type="caution">
    <text evidence="1">The sequence shown here is derived from an EMBL/GenBank/DDBJ whole genome shotgun (WGS) entry which is preliminary data.</text>
</comment>
<reference evidence="1" key="1">
    <citation type="journal article" date="2020" name="mSystems">
        <title>Genome- and Community-Level Interaction Insights into Carbon Utilization and Element Cycling Functions of Hydrothermarchaeota in Hydrothermal Sediment.</title>
        <authorList>
            <person name="Zhou Z."/>
            <person name="Liu Y."/>
            <person name="Xu W."/>
            <person name="Pan J."/>
            <person name="Luo Z.H."/>
            <person name="Li M."/>
        </authorList>
    </citation>
    <scope>NUCLEOTIDE SEQUENCE [LARGE SCALE GENOMIC DNA]</scope>
    <source>
        <strain evidence="1">HyVt-577</strain>
    </source>
</reference>
<gene>
    <name evidence="1" type="ORF">ENK44_03540</name>
</gene>
<dbReference type="Proteomes" id="UP000885779">
    <property type="component" value="Unassembled WGS sequence"/>
</dbReference>
<protein>
    <submittedName>
        <fullName evidence="1">Uncharacterized protein</fullName>
    </submittedName>
</protein>
<sequence length="146" mass="17414">MNYNVLHHAGVDFDRGRVTIDSFPQYAAAYLKKLSHKTKYMVFQMGFNWGGDKTKPLVPLNEDAEKVRFVAAILRKSGWFIQNVFTVRYPEDFSYYAIDNGIIQILNEESEQQKEMLEKYYSQYQPNWFSEFYRRPLFYAVSKNYL</sequence>
<organism evidence="1">
    <name type="scientific">Caldithrix abyssi</name>
    <dbReference type="NCBI Taxonomy" id="187145"/>
    <lineage>
        <taxon>Bacteria</taxon>
        <taxon>Pseudomonadati</taxon>
        <taxon>Calditrichota</taxon>
        <taxon>Calditrichia</taxon>
        <taxon>Calditrichales</taxon>
        <taxon>Calditrichaceae</taxon>
        <taxon>Caldithrix</taxon>
    </lineage>
</organism>
<proteinExistence type="predicted"/>